<accession>A0AA38PRJ2</accession>
<feature type="region of interest" description="Disordered" evidence="1">
    <location>
        <begin position="125"/>
        <end position="155"/>
    </location>
</feature>
<feature type="compositionally biased region" description="Basic and acidic residues" evidence="1">
    <location>
        <begin position="125"/>
        <end position="146"/>
    </location>
</feature>
<sequence>MPSNTETSQQRREQLLRAQAERQRAREEEAARQEAEFAAEMEQLEEEAAREEEERRIEEEKRVAEEQRVAEEKRVAEKKRVAEEKRIAEEKLAEERKLAEAMQLEEERIAELRRFDEQMINEEKRVAEEKKQEKIRIAEAKRREEEREAEAEDAQEQTNVFAKLVEENRIEKEKAAKKLAKRRAPAPNTAQPVVSVVIPPRASGSRAKNYKSKSVISDDSDEAGVGREVKETPQGTKRKRTIKMIARSVDTPDLIDDVNVEDEDDEEPPSPSQPRSVCTRCVLLGKPESCRPQTTRRKTQACELCHVQRQRCSWIGDHASRRSRGKRAKLEDDIYRGPAARVTERKFAGPEIAEQLAVMVGQNIELVGIARRSLEVQERILSILEGREQRKLKEREVKGKDEDEDEDEDGEGEEDEEEREKNDVERKKEEIRKGKKRAE</sequence>
<feature type="compositionally biased region" description="Acidic residues" evidence="1">
    <location>
        <begin position="402"/>
        <end position="418"/>
    </location>
</feature>
<protein>
    <submittedName>
        <fullName evidence="2">Uncharacterized protein</fullName>
    </submittedName>
</protein>
<feature type="region of interest" description="Disordered" evidence="1">
    <location>
        <begin position="176"/>
        <end position="276"/>
    </location>
</feature>
<evidence type="ECO:0000313" key="3">
    <source>
        <dbReference type="Proteomes" id="UP001163850"/>
    </source>
</evidence>
<dbReference type="AlphaFoldDB" id="A0AA38PRJ2"/>
<feature type="compositionally biased region" description="Basic and acidic residues" evidence="1">
    <location>
        <begin position="391"/>
        <end position="401"/>
    </location>
</feature>
<comment type="caution">
    <text evidence="2">The sequence shown here is derived from an EMBL/GenBank/DDBJ whole genome shotgun (WGS) entry which is preliminary data.</text>
</comment>
<feature type="region of interest" description="Disordered" evidence="1">
    <location>
        <begin position="1"/>
        <end position="92"/>
    </location>
</feature>
<feature type="compositionally biased region" description="Basic and acidic residues" evidence="1">
    <location>
        <begin position="9"/>
        <end position="35"/>
    </location>
</feature>
<evidence type="ECO:0000256" key="1">
    <source>
        <dbReference type="SAM" id="MobiDB-lite"/>
    </source>
</evidence>
<evidence type="ECO:0000313" key="2">
    <source>
        <dbReference type="EMBL" id="KAJ3980011.1"/>
    </source>
</evidence>
<organism evidence="2 3">
    <name type="scientific">Lentinula detonsa</name>
    <dbReference type="NCBI Taxonomy" id="2804962"/>
    <lineage>
        <taxon>Eukaryota</taxon>
        <taxon>Fungi</taxon>
        <taxon>Dikarya</taxon>
        <taxon>Basidiomycota</taxon>
        <taxon>Agaricomycotina</taxon>
        <taxon>Agaricomycetes</taxon>
        <taxon>Agaricomycetidae</taxon>
        <taxon>Agaricales</taxon>
        <taxon>Marasmiineae</taxon>
        <taxon>Omphalotaceae</taxon>
        <taxon>Lentinula</taxon>
    </lineage>
</organism>
<reference evidence="2" key="1">
    <citation type="submission" date="2022-08" db="EMBL/GenBank/DDBJ databases">
        <authorList>
            <consortium name="DOE Joint Genome Institute"/>
            <person name="Min B."/>
            <person name="Riley R."/>
            <person name="Sierra-Patev S."/>
            <person name="Naranjo-Ortiz M."/>
            <person name="Looney B."/>
            <person name="Konkel Z."/>
            <person name="Slot J.C."/>
            <person name="Sakamoto Y."/>
            <person name="Steenwyk J.L."/>
            <person name="Rokas A."/>
            <person name="Carro J."/>
            <person name="Camarero S."/>
            <person name="Ferreira P."/>
            <person name="Molpeceres G."/>
            <person name="Ruiz-Duenas F.J."/>
            <person name="Serrano A."/>
            <person name="Henrissat B."/>
            <person name="Drula E."/>
            <person name="Hughes K.W."/>
            <person name="Mata J.L."/>
            <person name="Ishikawa N.K."/>
            <person name="Vargas-Isla R."/>
            <person name="Ushijima S."/>
            <person name="Smith C.A."/>
            <person name="Ahrendt S."/>
            <person name="Andreopoulos W."/>
            <person name="He G."/>
            <person name="Labutti K."/>
            <person name="Lipzen A."/>
            <person name="Ng V."/>
            <person name="Sandor L."/>
            <person name="Barry K."/>
            <person name="Martinez A.T."/>
            <person name="Xiao Y."/>
            <person name="Gibbons J.G."/>
            <person name="Terashima K."/>
            <person name="Hibbett D.S."/>
            <person name="Grigoriev I.V."/>
        </authorList>
    </citation>
    <scope>NUCLEOTIDE SEQUENCE</scope>
    <source>
        <strain evidence="2">TFB7829</strain>
    </source>
</reference>
<feature type="compositionally biased region" description="Acidic residues" evidence="1">
    <location>
        <begin position="253"/>
        <end position="268"/>
    </location>
</feature>
<dbReference type="EMBL" id="MU802237">
    <property type="protein sequence ID" value="KAJ3980011.1"/>
    <property type="molecule type" value="Genomic_DNA"/>
</dbReference>
<name>A0AA38PRJ2_9AGAR</name>
<dbReference type="Proteomes" id="UP001163850">
    <property type="component" value="Unassembled WGS sequence"/>
</dbReference>
<feature type="region of interest" description="Disordered" evidence="1">
    <location>
        <begin position="391"/>
        <end position="439"/>
    </location>
</feature>
<feature type="compositionally biased region" description="Basic and acidic residues" evidence="1">
    <location>
        <begin position="419"/>
        <end position="439"/>
    </location>
</feature>
<feature type="compositionally biased region" description="Acidic residues" evidence="1">
    <location>
        <begin position="37"/>
        <end position="51"/>
    </location>
</feature>
<gene>
    <name evidence="2" type="ORF">F5890DRAFT_1558103</name>
</gene>
<feature type="compositionally biased region" description="Basic and acidic residues" evidence="1">
    <location>
        <begin position="52"/>
        <end position="92"/>
    </location>
</feature>
<proteinExistence type="predicted"/>